<dbReference type="EMBL" id="KB206604">
    <property type="protein sequence ID" value="ELP89562.1"/>
    <property type="molecule type" value="Genomic_DNA"/>
</dbReference>
<dbReference type="PROSITE" id="PS50010">
    <property type="entry name" value="DH_2"/>
    <property type="match status" value="1"/>
</dbReference>
<gene>
    <name evidence="6" type="ORF">EIN_525070</name>
</gene>
<dbReference type="SUPFAM" id="SSF57863">
    <property type="entry name" value="ArfGap/RecO-like zinc finger"/>
    <property type="match status" value="1"/>
</dbReference>
<accession>A0A0A1U5G5</accession>
<dbReference type="Gene3D" id="1.10.220.150">
    <property type="entry name" value="Arf GTPase activating protein"/>
    <property type="match status" value="1"/>
</dbReference>
<dbReference type="InterPro" id="IPR000219">
    <property type="entry name" value="DH_dom"/>
</dbReference>
<name>A0A0A1U5G5_ENTIV</name>
<evidence type="ECO:0000256" key="1">
    <source>
        <dbReference type="PROSITE-ProRule" id="PRU00288"/>
    </source>
</evidence>
<feature type="coiled-coil region" evidence="2">
    <location>
        <begin position="345"/>
        <end position="379"/>
    </location>
</feature>
<evidence type="ECO:0000313" key="7">
    <source>
        <dbReference type="Proteomes" id="UP000014680"/>
    </source>
</evidence>
<dbReference type="InterPro" id="IPR036872">
    <property type="entry name" value="CH_dom_sf"/>
</dbReference>
<dbReference type="OrthoDB" id="660555at2759"/>
<dbReference type="GO" id="GO:0005085">
    <property type="term" value="F:guanyl-nucleotide exchange factor activity"/>
    <property type="evidence" value="ECO:0007669"/>
    <property type="project" value="InterPro"/>
</dbReference>
<keyword evidence="1" id="KW-0862">Zinc</keyword>
<dbReference type="OMA" id="IMQQITH"/>
<dbReference type="InterPro" id="IPR035899">
    <property type="entry name" value="DBL_dom_sf"/>
</dbReference>
<dbReference type="InterPro" id="IPR051092">
    <property type="entry name" value="FYVE_RhoGEF_PH"/>
</dbReference>
<dbReference type="PROSITE" id="PS50115">
    <property type="entry name" value="ARFGAP"/>
    <property type="match status" value="1"/>
</dbReference>
<evidence type="ECO:0000313" key="6">
    <source>
        <dbReference type="EMBL" id="ELP89562.1"/>
    </source>
</evidence>
<dbReference type="GO" id="GO:0005737">
    <property type="term" value="C:cytoplasm"/>
    <property type="evidence" value="ECO:0007669"/>
    <property type="project" value="TreeGrafter"/>
</dbReference>
<dbReference type="InterPro" id="IPR038508">
    <property type="entry name" value="ArfGAP_dom_sf"/>
</dbReference>
<dbReference type="SMART" id="SM00325">
    <property type="entry name" value="RhoGEF"/>
    <property type="match status" value="1"/>
</dbReference>
<keyword evidence="2" id="KW-0175">Coiled coil</keyword>
<evidence type="ECO:0000259" key="5">
    <source>
        <dbReference type="PROSITE" id="PS50115"/>
    </source>
</evidence>
<dbReference type="GO" id="GO:0008270">
    <property type="term" value="F:zinc ion binding"/>
    <property type="evidence" value="ECO:0007669"/>
    <property type="project" value="UniProtKB-KW"/>
</dbReference>
<dbReference type="RefSeq" id="XP_004256333.1">
    <property type="nucleotide sequence ID" value="XM_004256285.1"/>
</dbReference>
<feature type="region of interest" description="Disordered" evidence="3">
    <location>
        <begin position="298"/>
        <end position="329"/>
    </location>
</feature>
<dbReference type="CDD" id="cd00160">
    <property type="entry name" value="RhoGEF"/>
    <property type="match status" value="1"/>
</dbReference>
<dbReference type="AlphaFoldDB" id="A0A0A1U5G5"/>
<protein>
    <submittedName>
        <fullName evidence="6">Rho/RAC guanine nucleotide exchange factor, putative</fullName>
    </submittedName>
</protein>
<dbReference type="KEGG" id="eiv:EIN_525070"/>
<dbReference type="Pfam" id="PF00621">
    <property type="entry name" value="RhoGEF"/>
    <property type="match status" value="1"/>
</dbReference>
<dbReference type="Proteomes" id="UP000014680">
    <property type="component" value="Unassembled WGS sequence"/>
</dbReference>
<dbReference type="PANTHER" id="PTHR12673:SF263">
    <property type="entry name" value="PLECKSTRIN DOMAIN-CONTAINING PROTEIN"/>
    <property type="match status" value="1"/>
</dbReference>
<dbReference type="GO" id="GO:0005096">
    <property type="term" value="F:GTPase activator activity"/>
    <property type="evidence" value="ECO:0007669"/>
    <property type="project" value="InterPro"/>
</dbReference>
<dbReference type="Pfam" id="PF01412">
    <property type="entry name" value="ArfGap"/>
    <property type="match status" value="1"/>
</dbReference>
<evidence type="ECO:0000256" key="3">
    <source>
        <dbReference type="SAM" id="MobiDB-lite"/>
    </source>
</evidence>
<sequence>MEKYVAWVNDHLPNSSLYITSLEDFKDGHAFLCIMEQITHTTQKTDTPLESAMRLAEKQYGKMSGLSFQKIAEGEERQIIALVGFLMKQETMNLNKMSNSLARSETLSESTRRRAFTVRKDGKMVGVTREKSDKFDKPDASIVALANQRRTASRPQKIPSSVKPIPLVQSRAFQKMELDTFKDQDQQHQIPKVESSTESQHKTCAKNLVEDKNNNLKSIKDEKKDETNQKDDKKAKESQEIQREKINDIIEVKTVPEKESDKNEVKSEIGIIETPVNKDKEQNDQTLPSLTVNRLEIVNERSGGTTAQKRRENEEEEKTDTEQVSHKSQLKVPNKNGLQEMREVMQKEEEKQLQDDKEIKELQTQKAVADEDEDEKMAEVYRGVFLYEGKLYVVDEFGSGMELKELVIDQELESVTSIAKTLLYSTNYNNEIEKQNEQFNRLDAQATDSVLKHILLIQKRIRGFCVRKLPEVCGLKERKNLVKELVESEHKYVANLRILQKNYLSKLLEEKDDKVLRGCLKNLEMIITYNSTFETNLNAMLKTNIYGTGISTVLSKFSKFLKCYTTYVNSYDQTSEYIVGMKKKNKAFTNNLKQLSMQPEVNNLDIFAYLILPIQRVPRYELFIKGFLKYLPRSHVEFEKLQPEIKTIKEIGDYLNERRRQSENKQLLIKLKHHLETKKFDLTGDEKRQLIKYGSFNTLQFGPIILFLLSDTILIGMTKTKVKDVDAYIEKNKIKIKYVINLFALTMYWADDTHFTLQNTNFNVRLTSDSATDQEDWMLAIDEVLAKNHSSIISRLLAVETTEGLNTNISSTSELFYRGKLKMQLKMFEKEKKILGLSTFAAGVELKSKEVERAKVSPLALSPRERAAANLLMTPRGFTLRPKIEVNDHHEEKDRYCVLENGYLYVYNTLAESLSKDKWHMKVVVSAISAEAVVAVNNAAAFKFNIRGESQTATAVSVQDKWKWISVLRAVSINSAREKLYKLNLLPDTNYISYSFPVPKFMIFEREKLSNYIDLLISITANTVCADCGDNKTIYLDDDNGVILCKTCGDIHKKALGSNIVVLRELYKLIDISKLDSLKNRGNEVVNGVIDAHIPQDVKVSTQYMLTSVYARESYIPKKYTYFKV</sequence>
<feature type="region of interest" description="Disordered" evidence="3">
    <location>
        <begin position="181"/>
        <end position="242"/>
    </location>
</feature>
<proteinExistence type="predicted"/>
<keyword evidence="7" id="KW-1185">Reference proteome</keyword>
<dbReference type="VEuPathDB" id="AmoebaDB:EIN_525070"/>
<dbReference type="InterPro" id="IPR037278">
    <property type="entry name" value="ARFGAP/RecO"/>
</dbReference>
<dbReference type="PANTHER" id="PTHR12673">
    <property type="entry name" value="FACIOGENITAL DYSPLASIA PROTEIN"/>
    <property type="match status" value="1"/>
</dbReference>
<dbReference type="SUPFAM" id="SSF48065">
    <property type="entry name" value="DBL homology domain (DH-domain)"/>
    <property type="match status" value="1"/>
</dbReference>
<dbReference type="SUPFAM" id="SSF47576">
    <property type="entry name" value="Calponin-homology domain, CH-domain"/>
    <property type="match status" value="1"/>
</dbReference>
<organism evidence="6 7">
    <name type="scientific">Entamoeba invadens IP1</name>
    <dbReference type="NCBI Taxonomy" id="370355"/>
    <lineage>
        <taxon>Eukaryota</taxon>
        <taxon>Amoebozoa</taxon>
        <taxon>Evosea</taxon>
        <taxon>Archamoebae</taxon>
        <taxon>Mastigamoebida</taxon>
        <taxon>Entamoebidae</taxon>
        <taxon>Entamoeba</taxon>
    </lineage>
</organism>
<dbReference type="InterPro" id="IPR011993">
    <property type="entry name" value="PH-like_dom_sf"/>
</dbReference>
<dbReference type="Gene3D" id="1.20.900.10">
    <property type="entry name" value="Dbl homology (DH) domain"/>
    <property type="match status" value="1"/>
</dbReference>
<feature type="domain" description="Arf-GAP" evidence="5">
    <location>
        <begin position="1010"/>
        <end position="1125"/>
    </location>
</feature>
<keyword evidence="1" id="KW-0479">Metal-binding</keyword>
<feature type="domain" description="DH" evidence="4">
    <location>
        <begin position="477"/>
        <end position="658"/>
    </location>
</feature>
<evidence type="ECO:0000259" key="4">
    <source>
        <dbReference type="PROSITE" id="PS50010"/>
    </source>
</evidence>
<keyword evidence="1" id="KW-0863">Zinc-finger</keyword>
<feature type="compositionally biased region" description="Basic and acidic residues" evidence="3">
    <location>
        <begin position="208"/>
        <end position="242"/>
    </location>
</feature>
<evidence type="ECO:0000256" key="2">
    <source>
        <dbReference type="SAM" id="Coils"/>
    </source>
</evidence>
<dbReference type="GeneID" id="14888551"/>
<dbReference type="Gene3D" id="2.30.29.30">
    <property type="entry name" value="Pleckstrin-homology domain (PH domain)/Phosphotyrosine-binding domain (PTB)"/>
    <property type="match status" value="1"/>
</dbReference>
<reference evidence="6 7" key="1">
    <citation type="submission" date="2012-10" db="EMBL/GenBank/DDBJ databases">
        <authorList>
            <person name="Zafar N."/>
            <person name="Inman J."/>
            <person name="Hall N."/>
            <person name="Lorenzi H."/>
            <person name="Caler E."/>
        </authorList>
    </citation>
    <scope>NUCLEOTIDE SEQUENCE [LARGE SCALE GENOMIC DNA]</scope>
    <source>
        <strain evidence="6 7">IP1</strain>
    </source>
</reference>
<dbReference type="InterPro" id="IPR001164">
    <property type="entry name" value="ArfGAP_dom"/>
</dbReference>
<dbReference type="SUPFAM" id="SSF50729">
    <property type="entry name" value="PH domain-like"/>
    <property type="match status" value="1"/>
</dbReference>